<evidence type="ECO:0000256" key="2">
    <source>
        <dbReference type="SAM" id="SignalP"/>
    </source>
</evidence>
<protein>
    <recommendedName>
        <fullName evidence="3">Glucose/Sorbosone dehydrogenase domain-containing protein</fullName>
    </recommendedName>
</protein>
<feature type="region of interest" description="Disordered" evidence="1">
    <location>
        <begin position="512"/>
        <end position="531"/>
    </location>
</feature>
<evidence type="ECO:0000256" key="1">
    <source>
        <dbReference type="SAM" id="MobiDB-lite"/>
    </source>
</evidence>
<dbReference type="PANTHER" id="PTHR33546">
    <property type="entry name" value="LARGE, MULTIFUNCTIONAL SECRETED PROTEIN-RELATED"/>
    <property type="match status" value="1"/>
</dbReference>
<accession>A0ABP8HP39</accession>
<dbReference type="EMBL" id="BAABGY010000016">
    <property type="protein sequence ID" value="GAA4341873.1"/>
    <property type="molecule type" value="Genomic_DNA"/>
</dbReference>
<dbReference type="PROSITE" id="PS51257">
    <property type="entry name" value="PROKAR_LIPOPROTEIN"/>
    <property type="match status" value="1"/>
</dbReference>
<dbReference type="InterPro" id="IPR012938">
    <property type="entry name" value="Glc/Sorbosone_DH"/>
</dbReference>
<name>A0ABP8HP39_9BACT</name>
<dbReference type="RefSeq" id="WP_345257760.1">
    <property type="nucleotide sequence ID" value="NZ_BAABGY010000016.1"/>
</dbReference>
<keyword evidence="2" id="KW-0732">Signal</keyword>
<reference evidence="5" key="1">
    <citation type="journal article" date="2019" name="Int. J. Syst. Evol. Microbiol.">
        <title>The Global Catalogue of Microorganisms (GCM) 10K type strain sequencing project: providing services to taxonomists for standard genome sequencing and annotation.</title>
        <authorList>
            <consortium name="The Broad Institute Genomics Platform"/>
            <consortium name="The Broad Institute Genome Sequencing Center for Infectious Disease"/>
            <person name="Wu L."/>
            <person name="Ma J."/>
        </authorList>
    </citation>
    <scope>NUCLEOTIDE SEQUENCE [LARGE SCALE GENOMIC DNA]</scope>
    <source>
        <strain evidence="5">JCM 17919</strain>
    </source>
</reference>
<sequence>MPFNGTRPASLSLALLLLLALSSCALRKTSFPTGIYPKEIPPVPPPDAAAAGVPAGYTAEVFMKDLIWPSSIEFDDAGNIYVAEAGYVYGDPYAPAQVLRISPAGAITRYADGLQGPVTDILWHKGRLYVSHRGKISLVETSGAVRDLVTGLPSHGDHYNNQMAVGPDGKIYFGQGTATNSGVVGLDNAYPYVWLLLHPDVYDVPAKDLRLRRTSYLTPQPNNVLARQGYLVGFMRDVTYAVASVFARNKSTSMLVRTRAFQPFGEKARTVKAQVKASGTILRMNDDGSGLEIYASGLRNPYGVLWGPDGKLYVTDNGYDDRGSRPVANAPDHIFQVVPNGWYGWPDYSGGVPLTDPRFRSERGKKIKFLLQEHPAVEGPWLSRPKNAAATKFDFSKSDAFGYKGHLFLAEFGSGTPLTGDSNRNGYTVIRIDPATKDAQPFLSNLRPGPAGSEFVQTAGPRHPVQAKFSPDGSTLYVVDIGAIGFARAGAGPFPVPTPGTGVIWRIRKAGSAASGPPANLTYMPPKANGK</sequence>
<evidence type="ECO:0000313" key="4">
    <source>
        <dbReference type="EMBL" id="GAA4341873.1"/>
    </source>
</evidence>
<dbReference type="Gene3D" id="2.120.10.30">
    <property type="entry name" value="TolB, C-terminal domain"/>
    <property type="match status" value="1"/>
</dbReference>
<dbReference type="Proteomes" id="UP001501725">
    <property type="component" value="Unassembled WGS sequence"/>
</dbReference>
<feature type="domain" description="Glucose/Sorbosone dehydrogenase" evidence="3">
    <location>
        <begin position="272"/>
        <end position="412"/>
    </location>
</feature>
<dbReference type="Pfam" id="PF07995">
    <property type="entry name" value="GSDH"/>
    <property type="match status" value="1"/>
</dbReference>
<dbReference type="PANTHER" id="PTHR33546:SF1">
    <property type="entry name" value="LARGE, MULTIFUNCTIONAL SECRETED PROTEIN"/>
    <property type="match status" value="1"/>
</dbReference>
<evidence type="ECO:0000313" key="5">
    <source>
        <dbReference type="Proteomes" id="UP001501725"/>
    </source>
</evidence>
<feature type="chain" id="PRO_5047518482" description="Glucose/Sorbosone dehydrogenase domain-containing protein" evidence="2">
    <location>
        <begin position="26"/>
        <end position="531"/>
    </location>
</feature>
<evidence type="ECO:0000259" key="3">
    <source>
        <dbReference type="Pfam" id="PF07995"/>
    </source>
</evidence>
<feature type="signal peptide" evidence="2">
    <location>
        <begin position="1"/>
        <end position="25"/>
    </location>
</feature>
<dbReference type="InterPro" id="IPR011041">
    <property type="entry name" value="Quinoprot_gluc/sorb_DH_b-prop"/>
</dbReference>
<gene>
    <name evidence="4" type="ORF">GCM10023184_40660</name>
</gene>
<comment type="caution">
    <text evidence="4">The sequence shown here is derived from an EMBL/GenBank/DDBJ whole genome shotgun (WGS) entry which is preliminary data.</text>
</comment>
<proteinExistence type="predicted"/>
<dbReference type="InterPro" id="IPR011042">
    <property type="entry name" value="6-blade_b-propeller_TolB-like"/>
</dbReference>
<keyword evidence="5" id="KW-1185">Reference proteome</keyword>
<organism evidence="4 5">
    <name type="scientific">Flaviaesturariibacter amylovorans</name>
    <dbReference type="NCBI Taxonomy" id="1084520"/>
    <lineage>
        <taxon>Bacteria</taxon>
        <taxon>Pseudomonadati</taxon>
        <taxon>Bacteroidota</taxon>
        <taxon>Chitinophagia</taxon>
        <taxon>Chitinophagales</taxon>
        <taxon>Chitinophagaceae</taxon>
        <taxon>Flaviaestuariibacter</taxon>
    </lineage>
</organism>
<dbReference type="SUPFAM" id="SSF50952">
    <property type="entry name" value="Soluble quinoprotein glucose dehydrogenase"/>
    <property type="match status" value="1"/>
</dbReference>